<dbReference type="RefSeq" id="WP_207700856.1">
    <property type="nucleotide sequence ID" value="NZ_JAFREL020000001.1"/>
</dbReference>
<organism evidence="2 3">
    <name type="scientific">Candidatus Enterococcus ferrettii</name>
    <dbReference type="NCBI Taxonomy" id="2815324"/>
    <lineage>
        <taxon>Bacteria</taxon>
        <taxon>Bacillati</taxon>
        <taxon>Bacillota</taxon>
        <taxon>Bacilli</taxon>
        <taxon>Lactobacillales</taxon>
        <taxon>Enterococcaceae</taxon>
        <taxon>Enterococcus</taxon>
    </lineage>
</organism>
<protein>
    <recommendedName>
        <fullName evidence="1">Calcineurin-like phosphoesterase domain-containing protein</fullName>
    </recommendedName>
</protein>
<comment type="caution">
    <text evidence="2">The sequence shown here is derived from an EMBL/GenBank/DDBJ whole genome shotgun (WGS) entry which is preliminary data.</text>
</comment>
<dbReference type="InterPro" id="IPR029052">
    <property type="entry name" value="Metallo-depent_PP-like"/>
</dbReference>
<name>A0ABV0EMG1_9ENTE</name>
<dbReference type="SUPFAM" id="SSF56300">
    <property type="entry name" value="Metallo-dependent phosphatases"/>
    <property type="match status" value="1"/>
</dbReference>
<reference evidence="2 3" key="2">
    <citation type="submission" date="2024-02" db="EMBL/GenBank/DDBJ databases">
        <title>The Genome Sequence of Enterococcus sp. DIV0159.</title>
        <authorList>
            <person name="Earl A."/>
            <person name="Manson A."/>
            <person name="Gilmore M."/>
            <person name="Sanders J."/>
            <person name="Shea T."/>
            <person name="Howe W."/>
            <person name="Livny J."/>
            <person name="Cuomo C."/>
            <person name="Neafsey D."/>
            <person name="Birren B."/>
        </authorList>
    </citation>
    <scope>NUCLEOTIDE SEQUENCE [LARGE SCALE GENOMIC DNA]</scope>
    <source>
        <strain evidence="2 3">665A</strain>
    </source>
</reference>
<gene>
    <name evidence="2" type="ORF">JZO67_000692</name>
</gene>
<dbReference type="Proteomes" id="UP000664357">
    <property type="component" value="Unassembled WGS sequence"/>
</dbReference>
<dbReference type="Pfam" id="PF00149">
    <property type="entry name" value="Metallophos"/>
    <property type="match status" value="1"/>
</dbReference>
<evidence type="ECO:0000313" key="2">
    <source>
        <dbReference type="EMBL" id="MEO1768753.1"/>
    </source>
</evidence>
<keyword evidence="3" id="KW-1185">Reference proteome</keyword>
<evidence type="ECO:0000313" key="3">
    <source>
        <dbReference type="Proteomes" id="UP000664357"/>
    </source>
</evidence>
<evidence type="ECO:0000259" key="1">
    <source>
        <dbReference type="Pfam" id="PF00149"/>
    </source>
</evidence>
<dbReference type="EMBL" id="JAFREL020000001">
    <property type="protein sequence ID" value="MEO1768753.1"/>
    <property type="molecule type" value="Genomic_DNA"/>
</dbReference>
<sequence length="179" mass="21400">MKYFIADLHFYHEAVITFSDRPFQDVTEMNKQLINNWNQVVKSPKDEVYILGDFVYRGTGEQANRILKKLRGRKYLIKGNHENYLRDEDFDSTLFEWVKDYYSFKYNKRRFVLFHYPILEWDGFYQGAIHLYGHVHNTRTAYFKDMLGVTAMNVGVDMIDYKPISIDEVVQVVSQRELA</sequence>
<proteinExistence type="predicted"/>
<dbReference type="Gene3D" id="3.60.21.10">
    <property type="match status" value="1"/>
</dbReference>
<accession>A0ABV0EMG1</accession>
<reference evidence="2 3" key="1">
    <citation type="submission" date="2021-03" db="EMBL/GenBank/DDBJ databases">
        <authorList>
            <person name="Gilmore M.S."/>
            <person name="Schwartzman J."/>
            <person name="Van Tyne D."/>
            <person name="Martin M."/>
            <person name="Earl A.M."/>
            <person name="Manson A.L."/>
            <person name="Straub T."/>
            <person name="Salamzade R."/>
            <person name="Saavedra J."/>
            <person name="Lebreton F."/>
            <person name="Prichula J."/>
            <person name="Schaufler K."/>
            <person name="Gaca A."/>
            <person name="Sgardioli B."/>
            <person name="Wagenaar J."/>
            <person name="Strong T."/>
        </authorList>
    </citation>
    <scope>NUCLEOTIDE SEQUENCE [LARGE SCALE GENOMIC DNA]</scope>
    <source>
        <strain evidence="2 3">665A</strain>
    </source>
</reference>
<feature type="domain" description="Calcineurin-like phosphoesterase" evidence="1">
    <location>
        <begin position="4"/>
        <end position="115"/>
    </location>
</feature>
<dbReference type="InterPro" id="IPR004843">
    <property type="entry name" value="Calcineurin-like_PHP"/>
</dbReference>